<evidence type="ECO:0008006" key="4">
    <source>
        <dbReference type="Google" id="ProtNLM"/>
    </source>
</evidence>
<protein>
    <recommendedName>
        <fullName evidence="4">DUF2306 domain-containing protein</fullName>
    </recommendedName>
</protein>
<dbReference type="OrthoDB" id="5653727at2"/>
<organism evidence="2 3">
    <name type="scientific">Pseudoalteromonas rubra</name>
    <dbReference type="NCBI Taxonomy" id="43658"/>
    <lineage>
        <taxon>Bacteria</taxon>
        <taxon>Pseudomonadati</taxon>
        <taxon>Pseudomonadota</taxon>
        <taxon>Gammaproteobacteria</taxon>
        <taxon>Alteromonadales</taxon>
        <taxon>Pseudoalteromonadaceae</taxon>
        <taxon>Pseudoalteromonas</taxon>
    </lineage>
</organism>
<keyword evidence="1" id="KW-0472">Membrane</keyword>
<evidence type="ECO:0000313" key="2">
    <source>
        <dbReference type="EMBL" id="KJZ07379.1"/>
    </source>
</evidence>
<evidence type="ECO:0000313" key="3">
    <source>
        <dbReference type="Proteomes" id="UP000033452"/>
    </source>
</evidence>
<gene>
    <name evidence="2" type="ORF">TW77_15765</name>
</gene>
<name>A0A0F4QJ79_9GAMM</name>
<proteinExistence type="predicted"/>
<comment type="caution">
    <text evidence="2">The sequence shown here is derived from an EMBL/GenBank/DDBJ whole genome shotgun (WGS) entry which is preliminary data.</text>
</comment>
<keyword evidence="1" id="KW-1133">Transmembrane helix</keyword>
<sequence>MEQITMTMLAHIITGTLAIIAGVIALTVAKGKSLHASAGTWFVYTMLIMAISGTLIALFQPMIITAIAGIFTTYLVLSAWLAVKAAPNTRGKFDYTLPVFSLLIILACLYFSGQAGTSQAEIKHGISAYDYYFFVLLAGLSFLGDVRLVYAGRLNPKPRLFRHLWRMTFALFISVGSFLSQGAAKVLPQSLIDSGLLALPELFILLVIVYWGFKLSFGNKIRQWRANRAAQSSS</sequence>
<reference evidence="2 3" key="1">
    <citation type="journal article" date="2015" name="BMC Genomics">
        <title>Genome mining reveals unlocked bioactive potential of marine Gram-negative bacteria.</title>
        <authorList>
            <person name="Machado H."/>
            <person name="Sonnenschein E.C."/>
            <person name="Melchiorsen J."/>
            <person name="Gram L."/>
        </authorList>
    </citation>
    <scope>NUCLEOTIDE SEQUENCE [LARGE SCALE GENOMIC DNA]</scope>
    <source>
        <strain evidence="2 3">S2471</strain>
    </source>
</reference>
<dbReference type="AlphaFoldDB" id="A0A0F4QJ79"/>
<dbReference type="PATRIC" id="fig|43658.5.peg.3332"/>
<feature type="transmembrane region" description="Helical" evidence="1">
    <location>
        <begin position="41"/>
        <end position="59"/>
    </location>
</feature>
<evidence type="ECO:0000256" key="1">
    <source>
        <dbReference type="SAM" id="Phobius"/>
    </source>
</evidence>
<feature type="transmembrane region" description="Helical" evidence="1">
    <location>
        <begin position="132"/>
        <end position="152"/>
    </location>
</feature>
<dbReference type="RefSeq" id="WP_046005942.1">
    <property type="nucleotide sequence ID" value="NZ_JXYA01000038.1"/>
</dbReference>
<dbReference type="EMBL" id="JXYA01000038">
    <property type="protein sequence ID" value="KJZ07379.1"/>
    <property type="molecule type" value="Genomic_DNA"/>
</dbReference>
<keyword evidence="3" id="KW-1185">Reference proteome</keyword>
<feature type="transmembrane region" description="Helical" evidence="1">
    <location>
        <begin position="65"/>
        <end position="83"/>
    </location>
</feature>
<feature type="transmembrane region" description="Helical" evidence="1">
    <location>
        <begin position="164"/>
        <end position="184"/>
    </location>
</feature>
<dbReference type="Proteomes" id="UP000033452">
    <property type="component" value="Unassembled WGS sequence"/>
</dbReference>
<feature type="transmembrane region" description="Helical" evidence="1">
    <location>
        <begin position="196"/>
        <end position="213"/>
    </location>
</feature>
<keyword evidence="1" id="KW-0812">Transmembrane</keyword>
<accession>A0A0F4QJ79</accession>
<feature type="transmembrane region" description="Helical" evidence="1">
    <location>
        <begin position="95"/>
        <end position="112"/>
    </location>
</feature>
<feature type="transmembrane region" description="Helical" evidence="1">
    <location>
        <begin position="6"/>
        <end position="29"/>
    </location>
</feature>